<dbReference type="Proteomes" id="UP000475862">
    <property type="component" value="Unassembled WGS sequence"/>
</dbReference>
<name>A0A6G0TIW1_APHGL</name>
<dbReference type="EMBL" id="VYZN01000038">
    <property type="protein sequence ID" value="KAE9532652.1"/>
    <property type="molecule type" value="Genomic_DNA"/>
</dbReference>
<comment type="caution">
    <text evidence="2">The sequence shown here is derived from an EMBL/GenBank/DDBJ whole genome shotgun (WGS) entry which is preliminary data.</text>
</comment>
<organism evidence="2 3">
    <name type="scientific">Aphis glycines</name>
    <name type="common">Soybean aphid</name>
    <dbReference type="NCBI Taxonomy" id="307491"/>
    <lineage>
        <taxon>Eukaryota</taxon>
        <taxon>Metazoa</taxon>
        <taxon>Ecdysozoa</taxon>
        <taxon>Arthropoda</taxon>
        <taxon>Hexapoda</taxon>
        <taxon>Insecta</taxon>
        <taxon>Pterygota</taxon>
        <taxon>Neoptera</taxon>
        <taxon>Paraneoptera</taxon>
        <taxon>Hemiptera</taxon>
        <taxon>Sternorrhyncha</taxon>
        <taxon>Aphidomorpha</taxon>
        <taxon>Aphidoidea</taxon>
        <taxon>Aphididae</taxon>
        <taxon>Aphidini</taxon>
        <taxon>Aphis</taxon>
        <taxon>Aphis</taxon>
    </lineage>
</organism>
<evidence type="ECO:0000313" key="3">
    <source>
        <dbReference type="Proteomes" id="UP000475862"/>
    </source>
</evidence>
<keyword evidence="1" id="KW-0812">Transmembrane</keyword>
<evidence type="ECO:0008006" key="4">
    <source>
        <dbReference type="Google" id="ProtNLM"/>
    </source>
</evidence>
<feature type="transmembrane region" description="Helical" evidence="1">
    <location>
        <begin position="24"/>
        <end position="57"/>
    </location>
</feature>
<evidence type="ECO:0000313" key="2">
    <source>
        <dbReference type="EMBL" id="KAE9532652.1"/>
    </source>
</evidence>
<keyword evidence="3" id="KW-1185">Reference proteome</keyword>
<gene>
    <name evidence="2" type="ORF">AGLY_009733</name>
</gene>
<keyword evidence="1" id="KW-1133">Transmembrane helix</keyword>
<evidence type="ECO:0000256" key="1">
    <source>
        <dbReference type="SAM" id="Phobius"/>
    </source>
</evidence>
<protein>
    <recommendedName>
        <fullName evidence="4">Transmembrane protein</fullName>
    </recommendedName>
</protein>
<dbReference type="AlphaFoldDB" id="A0A6G0TIW1"/>
<sequence length="253" mass="30301">MSKESLVLGTSTTYKNQQKIILKVYIYIIYVIHYTSCLYLYIAFIYIQCVLGFYVFAVGHKSFNIYCLWRYFKVHVFSNGVYKFLKRFQYSKEYLVLTNPNNLVRKHFHNDKQLVSVFIFILTFNDRECDRCVRKLYDPCYRCKKTSYSETPSNSSHILITQGMLILLYFVNIKELVKSQLQLLKYYLKLYIMINEHAHTSDLSLKLNAILETCRLIVNIQLLKNQNIHTKHFVTNILILMKRQKYQQENKLI</sequence>
<proteinExistence type="predicted"/>
<keyword evidence="1" id="KW-0472">Membrane</keyword>
<reference evidence="2 3" key="1">
    <citation type="submission" date="2019-08" db="EMBL/GenBank/DDBJ databases">
        <title>The genome of the soybean aphid Biotype 1, its phylome, world population structure and adaptation to the North American continent.</title>
        <authorList>
            <person name="Giordano R."/>
            <person name="Donthu R.K."/>
            <person name="Hernandez A.G."/>
            <person name="Wright C.L."/>
            <person name="Zimin A.V."/>
        </authorList>
    </citation>
    <scope>NUCLEOTIDE SEQUENCE [LARGE SCALE GENOMIC DNA]</scope>
    <source>
        <tissue evidence="2">Whole aphids</tissue>
    </source>
</reference>
<accession>A0A6G0TIW1</accession>